<evidence type="ECO:0000259" key="6">
    <source>
        <dbReference type="Pfam" id="PF18029"/>
    </source>
</evidence>
<keyword evidence="5" id="KW-0456">Lyase</keyword>
<dbReference type="EMBL" id="WUEK01000001">
    <property type="protein sequence ID" value="MXG88141.1"/>
    <property type="molecule type" value="Genomic_DNA"/>
</dbReference>
<proteinExistence type="inferred from homology"/>
<dbReference type="Pfam" id="PF18029">
    <property type="entry name" value="Glyoxalase_6"/>
    <property type="match status" value="1"/>
</dbReference>
<evidence type="ECO:0000256" key="2">
    <source>
        <dbReference type="ARBA" id="ARBA00006472"/>
    </source>
</evidence>
<dbReference type="Pfam" id="PF01329">
    <property type="entry name" value="Pterin_4a"/>
    <property type="match status" value="1"/>
</dbReference>
<accession>A0A6L7EWZ3</accession>
<dbReference type="SUPFAM" id="SSF55248">
    <property type="entry name" value="PCD-like"/>
    <property type="match status" value="1"/>
</dbReference>
<dbReference type="Gene3D" id="3.30.1360.20">
    <property type="entry name" value="Transcriptional coactivator/pterin dehydratase"/>
    <property type="match status" value="1"/>
</dbReference>
<reference evidence="7 8" key="1">
    <citation type="submission" date="2019-12" db="EMBL/GenBank/DDBJ databases">
        <authorList>
            <person name="Kun Z."/>
        </authorList>
    </citation>
    <scope>NUCLEOTIDE SEQUENCE [LARGE SCALE GENOMIC DNA]</scope>
    <source>
        <strain evidence="7 8">YIM 123512</strain>
    </source>
</reference>
<dbReference type="GO" id="GO:0006729">
    <property type="term" value="P:tetrahydrobiopterin biosynthetic process"/>
    <property type="evidence" value="ECO:0007669"/>
    <property type="project" value="InterPro"/>
</dbReference>
<evidence type="ECO:0000256" key="5">
    <source>
        <dbReference type="ARBA" id="ARBA00023239"/>
    </source>
</evidence>
<dbReference type="PANTHER" id="PTHR12599">
    <property type="entry name" value="PTERIN-4-ALPHA-CARBINOLAMINE DEHYDRATASE"/>
    <property type="match status" value="1"/>
</dbReference>
<dbReference type="PANTHER" id="PTHR12599:SF0">
    <property type="entry name" value="PTERIN-4-ALPHA-CARBINOLAMINE DEHYDRATASE"/>
    <property type="match status" value="1"/>
</dbReference>
<dbReference type="RefSeq" id="WP_160874284.1">
    <property type="nucleotide sequence ID" value="NZ_WUEK01000001.1"/>
</dbReference>
<dbReference type="CDD" id="cd00488">
    <property type="entry name" value="PCD_DCoH"/>
    <property type="match status" value="1"/>
</dbReference>
<dbReference type="SUPFAM" id="SSF54593">
    <property type="entry name" value="Glyoxalase/Bleomycin resistance protein/Dihydroxybiphenyl dioxygenase"/>
    <property type="match status" value="1"/>
</dbReference>
<dbReference type="InterPro" id="IPR001533">
    <property type="entry name" value="Pterin_deHydtase"/>
</dbReference>
<evidence type="ECO:0000256" key="1">
    <source>
        <dbReference type="ARBA" id="ARBA00001554"/>
    </source>
</evidence>
<comment type="catalytic activity">
    <reaction evidence="1">
        <text>(4aS,6R)-4a-hydroxy-L-erythro-5,6,7,8-tetrahydrobiopterin = (6R)-L-erythro-6,7-dihydrobiopterin + H2O</text>
        <dbReference type="Rhea" id="RHEA:11920"/>
        <dbReference type="ChEBI" id="CHEBI:15377"/>
        <dbReference type="ChEBI" id="CHEBI:15642"/>
        <dbReference type="ChEBI" id="CHEBI:43120"/>
        <dbReference type="EC" id="4.2.1.96"/>
    </reaction>
</comment>
<dbReference type="InterPro" id="IPR029068">
    <property type="entry name" value="Glyas_Bleomycin-R_OHBP_Dase"/>
</dbReference>
<dbReference type="GO" id="GO:0008124">
    <property type="term" value="F:4-alpha-hydroxytetrahydrobiopterin dehydratase activity"/>
    <property type="evidence" value="ECO:0007669"/>
    <property type="project" value="UniProtKB-EC"/>
</dbReference>
<comment type="similarity">
    <text evidence="2">Belongs to the pterin-4-alpha-carbinolamine dehydratase family.</text>
</comment>
<dbReference type="EC" id="4.2.1.96" evidence="3"/>
<dbReference type="Proteomes" id="UP000473325">
    <property type="component" value="Unassembled WGS sequence"/>
</dbReference>
<sequence>MSDAKRTLTFEQVEEETGLGDWRYVYGKLRARFATGDFATGLALVDRIGAAAEEADHHPDVTLTYPQVDVVLVSHDAGGVTSRDLDLARTISGFAAEAGVEARPHEVAVVELALDVPDEAEVRDFWAAVLGYEVDGDEVHDPAAALPALWFQRAPGATGPLGQQRFHVDIGVPLELAEERVAAAVAAGGTLVSDDRAPAFWVLADAHGNQVCVCTSAGRSSSDGATD</sequence>
<evidence type="ECO:0000256" key="3">
    <source>
        <dbReference type="ARBA" id="ARBA00013252"/>
    </source>
</evidence>
<dbReference type="InterPro" id="IPR041581">
    <property type="entry name" value="Glyoxalase_6"/>
</dbReference>
<dbReference type="AlphaFoldDB" id="A0A6L7EWZ3"/>
<dbReference type="Gene3D" id="3.10.180.10">
    <property type="entry name" value="2,3-Dihydroxybiphenyl 1,2-Dioxygenase, domain 1"/>
    <property type="match status" value="1"/>
</dbReference>
<evidence type="ECO:0000313" key="7">
    <source>
        <dbReference type="EMBL" id="MXG88141.1"/>
    </source>
</evidence>
<comment type="caution">
    <text evidence="7">The sequence shown here is derived from an EMBL/GenBank/DDBJ whole genome shotgun (WGS) entry which is preliminary data.</text>
</comment>
<feature type="domain" description="Glyoxalase-like" evidence="6">
    <location>
        <begin position="112"/>
        <end position="214"/>
    </location>
</feature>
<gene>
    <name evidence="7" type="ORF">GRQ65_01090</name>
</gene>
<name>A0A6L7EWZ3_9ACTN</name>
<keyword evidence="8" id="KW-1185">Reference proteome</keyword>
<evidence type="ECO:0000256" key="4">
    <source>
        <dbReference type="ARBA" id="ARBA00021735"/>
    </source>
</evidence>
<evidence type="ECO:0000313" key="8">
    <source>
        <dbReference type="Proteomes" id="UP000473325"/>
    </source>
</evidence>
<protein>
    <recommendedName>
        <fullName evidence="4">Putative pterin-4-alpha-carbinolamine dehydratase</fullName>
        <ecNumber evidence="3">4.2.1.96</ecNumber>
    </recommendedName>
</protein>
<organism evidence="7 8">
    <name type="scientific">Nocardioides flavescens</name>
    <dbReference type="NCBI Taxonomy" id="2691959"/>
    <lineage>
        <taxon>Bacteria</taxon>
        <taxon>Bacillati</taxon>
        <taxon>Actinomycetota</taxon>
        <taxon>Actinomycetes</taxon>
        <taxon>Propionibacteriales</taxon>
        <taxon>Nocardioidaceae</taxon>
        <taxon>Nocardioides</taxon>
    </lineage>
</organism>
<dbReference type="InterPro" id="IPR036428">
    <property type="entry name" value="PCD_sf"/>
</dbReference>